<dbReference type="RefSeq" id="WP_127727288.1">
    <property type="nucleotide sequence ID" value="NZ_SACP01000002.1"/>
</dbReference>
<feature type="chain" id="PRO_5018607706" evidence="1">
    <location>
        <begin position="32"/>
        <end position="336"/>
    </location>
</feature>
<dbReference type="Proteomes" id="UP000286997">
    <property type="component" value="Unassembled WGS sequence"/>
</dbReference>
<proteinExistence type="predicted"/>
<evidence type="ECO:0000313" key="3">
    <source>
        <dbReference type="EMBL" id="RVU21069.1"/>
    </source>
</evidence>
<dbReference type="EMBL" id="SACP01000002">
    <property type="protein sequence ID" value="RVU21069.1"/>
    <property type="molecule type" value="Genomic_DNA"/>
</dbReference>
<dbReference type="Gene3D" id="3.40.190.10">
    <property type="entry name" value="Periplasmic binding protein-like II"/>
    <property type="match status" value="2"/>
</dbReference>
<comment type="caution">
    <text evidence="3">The sequence shown here is derived from an EMBL/GenBank/DDBJ whole genome shotgun (WGS) entry which is preliminary data.</text>
</comment>
<protein>
    <submittedName>
        <fullName evidence="3">Transporter substrate-binding domain-containing protein</fullName>
    </submittedName>
</protein>
<dbReference type="OrthoDB" id="7374754at2"/>
<evidence type="ECO:0000256" key="1">
    <source>
        <dbReference type="SAM" id="SignalP"/>
    </source>
</evidence>
<dbReference type="InterPro" id="IPR019546">
    <property type="entry name" value="TAT_signal_bac_arc"/>
</dbReference>
<dbReference type="InterPro" id="IPR006311">
    <property type="entry name" value="TAT_signal"/>
</dbReference>
<sequence>MISRRSLLGHTAAGLAAAGLAASALPRPALAARETLRIGYLRGLASDAHLWTAERLGAFGREGLDVETIQFVSGLEAYQALVGGSLDLVTTGAVIANFPARGQGKAFLINAVEKASAQLWVQAGSGIASVADLKGKAVATTRGTTAHYFLYRLLQKAGLAETDLRLVHQPMNNAVASFIAGSVPALVTWIPLDLSIRKSAKGAVLLTDSGRYDDASVLNGWSARNAVFAERRDALRRFTAAWLTANDELVTRREDAVAALQRTKYPEFTAAEMVEQANAIALYGARDWAARYGDGFVTGILNRVTDFNVAVGGIANPLRAESYFDPSLFLDVAAKA</sequence>
<accession>A0A3S3UCT0</accession>
<evidence type="ECO:0000259" key="2">
    <source>
        <dbReference type="Pfam" id="PF09084"/>
    </source>
</evidence>
<dbReference type="AlphaFoldDB" id="A0A3S3UCT0"/>
<dbReference type="SUPFAM" id="SSF53850">
    <property type="entry name" value="Periplasmic binding protein-like II"/>
    <property type="match status" value="1"/>
</dbReference>
<dbReference type="Pfam" id="PF09084">
    <property type="entry name" value="NMT1"/>
    <property type="match status" value="1"/>
</dbReference>
<evidence type="ECO:0000313" key="4">
    <source>
        <dbReference type="Proteomes" id="UP000286997"/>
    </source>
</evidence>
<feature type="signal peptide" evidence="1">
    <location>
        <begin position="1"/>
        <end position="31"/>
    </location>
</feature>
<dbReference type="NCBIfam" id="TIGR01409">
    <property type="entry name" value="TAT_signal_seq"/>
    <property type="match status" value="1"/>
</dbReference>
<feature type="domain" description="SsuA/THI5-like" evidence="2">
    <location>
        <begin position="50"/>
        <end position="250"/>
    </location>
</feature>
<gene>
    <name evidence="3" type="ORF">EOE48_02940</name>
</gene>
<keyword evidence="4" id="KW-1185">Reference proteome</keyword>
<dbReference type="PANTHER" id="PTHR30024:SF42">
    <property type="entry name" value="ALIPHATIC SULFONATES-BINDING PROTEIN-RELATED"/>
    <property type="match status" value="1"/>
</dbReference>
<dbReference type="PANTHER" id="PTHR30024">
    <property type="entry name" value="ALIPHATIC SULFONATES-BINDING PROTEIN-RELATED"/>
    <property type="match status" value="1"/>
</dbReference>
<reference evidence="3 4" key="1">
    <citation type="submission" date="2019-01" db="EMBL/GenBank/DDBJ databases">
        <authorList>
            <person name="Chen W.-M."/>
        </authorList>
    </citation>
    <scope>NUCLEOTIDE SEQUENCE [LARGE SCALE GENOMIC DNA]</scope>
    <source>
        <strain evidence="3 4">TER-1</strain>
    </source>
</reference>
<dbReference type="PROSITE" id="PS51318">
    <property type="entry name" value="TAT"/>
    <property type="match status" value="1"/>
</dbReference>
<keyword evidence="1" id="KW-0732">Signal</keyword>
<organism evidence="3 4">
    <name type="scientific">Methylobacterium oryzihabitans</name>
    <dbReference type="NCBI Taxonomy" id="2499852"/>
    <lineage>
        <taxon>Bacteria</taxon>
        <taxon>Pseudomonadati</taxon>
        <taxon>Pseudomonadota</taxon>
        <taxon>Alphaproteobacteria</taxon>
        <taxon>Hyphomicrobiales</taxon>
        <taxon>Methylobacteriaceae</taxon>
        <taxon>Methylobacterium</taxon>
    </lineage>
</organism>
<dbReference type="InterPro" id="IPR015168">
    <property type="entry name" value="SsuA/THI5"/>
</dbReference>
<name>A0A3S3UCT0_9HYPH</name>